<dbReference type="RefSeq" id="WP_274359209.1">
    <property type="nucleotide sequence ID" value="NZ_CP118101.1"/>
</dbReference>
<accession>A0AAX3N0C6</accession>
<organism evidence="1 2">
    <name type="scientific">Paenibacillus urinalis</name>
    <dbReference type="NCBI Taxonomy" id="521520"/>
    <lineage>
        <taxon>Bacteria</taxon>
        <taxon>Bacillati</taxon>
        <taxon>Bacillota</taxon>
        <taxon>Bacilli</taxon>
        <taxon>Bacillales</taxon>
        <taxon>Paenibacillaceae</taxon>
        <taxon>Paenibacillus</taxon>
    </lineage>
</organism>
<dbReference type="Proteomes" id="UP001220962">
    <property type="component" value="Chromosome"/>
</dbReference>
<protein>
    <recommendedName>
        <fullName evidence="3">HEAT repeat domain-containing protein</fullName>
    </recommendedName>
</protein>
<gene>
    <name evidence="1" type="ORF">PUW23_24750</name>
</gene>
<dbReference type="EMBL" id="CP118101">
    <property type="protein sequence ID" value="WDH82614.1"/>
    <property type="molecule type" value="Genomic_DNA"/>
</dbReference>
<dbReference type="AlphaFoldDB" id="A0AAX3N0C6"/>
<evidence type="ECO:0000313" key="2">
    <source>
        <dbReference type="Proteomes" id="UP001220962"/>
    </source>
</evidence>
<reference evidence="1" key="1">
    <citation type="submission" date="2023-02" db="EMBL/GenBank/DDBJ databases">
        <title>Pathogen: clinical or host-associated sample.</title>
        <authorList>
            <person name="Hergert J."/>
            <person name="Casey R."/>
            <person name="Wagner J."/>
            <person name="Young E.L."/>
            <person name="Oakeson K.F."/>
        </authorList>
    </citation>
    <scope>NUCLEOTIDE SEQUENCE</scope>
    <source>
        <strain evidence="1">2022CK-00830</strain>
    </source>
</reference>
<evidence type="ECO:0000313" key="1">
    <source>
        <dbReference type="EMBL" id="WDH82614.1"/>
    </source>
</evidence>
<name>A0AAX3N0C6_9BACL</name>
<evidence type="ECO:0008006" key="3">
    <source>
        <dbReference type="Google" id="ProtNLM"/>
    </source>
</evidence>
<sequence length="608" mass="69843">MGFKEEFKREMNNAMKDIEKEVHRTWKLDYQGHSIEVHHQLKEEQLIINGMTVDKNQRKYLLSHIMPYSRLSGTLLTDDGVKHKVTVKLGGFIHFNCIIKIDKKPVLNDSHKLDFLPWEHKEPLVPYIQRQVQMHGTIINDDLPDDEYVYDENHRRIAAGYADYGVVEVPNPFHNKKLIERFEQQLKDPTNKTRKATYEQITFDHMASSASEFIERLEQAELDEALVEQEALWLLEHAAHREVVKFAVLVLGTIHGEKHRDLLFTIGLHSEFTAYVSMALKNGIREPDQTIFALAQSTQGYGKVAAVEQLEATTPDMKYWLLTKGCEGSLAAYSAYTCAVKGDLPIALYQEEISKDLYNGAGRIIQTLLNEAVDHDIDDYLFETATLFRFVSHARHHCESLTDFYPIMKIDEFLSSEEIWEDKSDDAWKQQERLSIQDAIRPMVNNPKWPQLAMDAIEQTIINIEAIEIARHYKLDIRSQLFELLDMNPTNQHVYQAIINSNHREDMMDLCAFAERHLLAAELSTEQEECLQCIVQGLYDDEGTGLPLVQAALESSKGELQYSALSVLECWTPSVWQEPSVLAAIKNIATTSKDKDDRKLAKQLISKP</sequence>
<proteinExistence type="predicted"/>